<evidence type="ECO:0000313" key="3">
    <source>
        <dbReference type="Proteomes" id="UP000187194"/>
    </source>
</evidence>
<dbReference type="AlphaFoldDB" id="A0A1R1J315"/>
<name>A0A1R1J315_9BURK</name>
<dbReference type="EMBL" id="MTJZ01000064">
    <property type="protein sequence ID" value="OMG69715.1"/>
    <property type="molecule type" value="Genomic_DNA"/>
</dbReference>
<dbReference type="RefSeq" id="WP_076481825.1">
    <property type="nucleotide sequence ID" value="NZ_MTJZ01000064.1"/>
</dbReference>
<feature type="compositionally biased region" description="Basic residues" evidence="1">
    <location>
        <begin position="22"/>
        <end position="35"/>
    </location>
</feature>
<accession>A0A1R1J315</accession>
<sequence>MGDVLTPPAPQHTRPDAAARSRPARGARIPCRRARKPPEAARDPARLFRTPFAVTGTAACPMNLFSCLTNADLTVETLADACLRFDAADRDQRLVVQALAMPMLARRLTWLRLVLRASPDSAATRSTIERIERALASARARLGLDGECGAAATA</sequence>
<proteinExistence type="predicted"/>
<evidence type="ECO:0000313" key="2">
    <source>
        <dbReference type="EMBL" id="OMG69715.1"/>
    </source>
</evidence>
<dbReference type="Proteomes" id="UP000187194">
    <property type="component" value="Unassembled WGS sequence"/>
</dbReference>
<gene>
    <name evidence="2" type="ORF">BW685_29755</name>
</gene>
<evidence type="ECO:0000256" key="1">
    <source>
        <dbReference type="SAM" id="MobiDB-lite"/>
    </source>
</evidence>
<comment type="caution">
    <text evidence="2">The sequence shown here is derived from an EMBL/GenBank/DDBJ whole genome shotgun (WGS) entry which is preliminary data.</text>
</comment>
<organism evidence="2 3">
    <name type="scientific">Burkholderia ubonensis</name>
    <dbReference type="NCBI Taxonomy" id="101571"/>
    <lineage>
        <taxon>Bacteria</taxon>
        <taxon>Pseudomonadati</taxon>
        <taxon>Pseudomonadota</taxon>
        <taxon>Betaproteobacteria</taxon>
        <taxon>Burkholderiales</taxon>
        <taxon>Burkholderiaceae</taxon>
        <taxon>Burkholderia</taxon>
        <taxon>Burkholderia cepacia complex</taxon>
    </lineage>
</organism>
<reference evidence="2 3" key="1">
    <citation type="submission" date="2017-01" db="EMBL/GenBank/DDBJ databases">
        <title>Phylogeographic, genomic and meropenem susceptibility analysis of Burkholderia ubonensis.</title>
        <authorList>
            <person name="Price E.P."/>
            <person name="Sarovich D.S."/>
            <person name="Webb J.R."/>
            <person name="Hall C.M."/>
            <person name="Sahl J.W."/>
            <person name="Kaestli M."/>
            <person name="Mayo M."/>
            <person name="Harrington G."/>
            <person name="Baker A.L."/>
            <person name="Sidak-Loftis L.C."/>
            <person name="Lummis M."/>
            <person name="Schupp J.M."/>
            <person name="Gillece J.D."/>
            <person name="Tuanyok A."/>
            <person name="Warner J."/>
            <person name="Busch J.D."/>
            <person name="Keim P."/>
            <person name="Currie B.J."/>
            <person name="Wagner D.M."/>
        </authorList>
    </citation>
    <scope>NUCLEOTIDE SEQUENCE [LARGE SCALE GENOMIC DNA]</scope>
    <source>
        <strain evidence="2 3">A21</strain>
    </source>
</reference>
<protein>
    <submittedName>
        <fullName evidence="2">Uncharacterized protein</fullName>
    </submittedName>
</protein>
<feature type="region of interest" description="Disordered" evidence="1">
    <location>
        <begin position="1"/>
        <end position="42"/>
    </location>
</feature>